<protein>
    <submittedName>
        <fullName evidence="2">Uncharacterized protein</fullName>
    </submittedName>
</protein>
<evidence type="ECO:0000313" key="3">
    <source>
        <dbReference type="Proteomes" id="UP000722791"/>
    </source>
</evidence>
<feature type="compositionally biased region" description="Acidic residues" evidence="1">
    <location>
        <begin position="60"/>
        <end position="72"/>
    </location>
</feature>
<gene>
    <name evidence="2" type="ORF">Vretimale_19095</name>
</gene>
<feature type="region of interest" description="Disordered" evidence="1">
    <location>
        <begin position="1"/>
        <end position="35"/>
    </location>
</feature>
<feature type="compositionally biased region" description="Basic and acidic residues" evidence="1">
    <location>
        <begin position="47"/>
        <end position="59"/>
    </location>
</feature>
<feature type="region of interest" description="Disordered" evidence="1">
    <location>
        <begin position="47"/>
        <end position="172"/>
    </location>
</feature>
<feature type="compositionally biased region" description="Polar residues" evidence="1">
    <location>
        <begin position="327"/>
        <end position="340"/>
    </location>
</feature>
<feature type="compositionally biased region" description="Low complexity" evidence="1">
    <location>
        <begin position="205"/>
        <end position="218"/>
    </location>
</feature>
<evidence type="ECO:0000256" key="1">
    <source>
        <dbReference type="SAM" id="MobiDB-lite"/>
    </source>
</evidence>
<feature type="region of interest" description="Disordered" evidence="1">
    <location>
        <begin position="435"/>
        <end position="457"/>
    </location>
</feature>
<feature type="region of interest" description="Disordered" evidence="1">
    <location>
        <begin position="354"/>
        <end position="375"/>
    </location>
</feature>
<feature type="compositionally biased region" description="Low complexity" evidence="1">
    <location>
        <begin position="145"/>
        <end position="159"/>
    </location>
</feature>
<evidence type="ECO:0000313" key="2">
    <source>
        <dbReference type="EMBL" id="GIM16461.1"/>
    </source>
</evidence>
<reference evidence="2" key="1">
    <citation type="journal article" date="2021" name="Proc. Natl. Acad. Sci. U.S.A.">
        <title>Three genomes in the algal genus Volvox reveal the fate of a haploid sex-determining region after a transition to homothallism.</title>
        <authorList>
            <person name="Yamamoto K."/>
            <person name="Hamaji T."/>
            <person name="Kawai-Toyooka H."/>
            <person name="Matsuzaki R."/>
            <person name="Takahashi F."/>
            <person name="Nishimura Y."/>
            <person name="Kawachi M."/>
            <person name="Noguchi H."/>
            <person name="Minakuchi Y."/>
            <person name="Umen J.G."/>
            <person name="Toyoda A."/>
            <person name="Nozaki H."/>
        </authorList>
    </citation>
    <scope>NUCLEOTIDE SEQUENCE</scope>
    <source>
        <strain evidence="2">NIES-3785</strain>
    </source>
</reference>
<sequence length="571" mass="60409">GQEAAAKESKEDDPDDLVPRGASGLPTPQPEWSQERLRLHRRLFKIEQSEQEAGRRQAQEEVEEEVEEEVVESDSAGALATVPTLDVEPYSPSCHPQPTPFTMKSRAEDISAPESQAPAASRPASSSFRGFKPNHSKAMQQLRKAAPAPAGRATAVAGGLRQVHHRRRRYDADDVSNEAVTPANYIMPNSASVLLGSPRDSAAVTDAKSSRSTTAAAAVPDGAGPRRPQQRTSGTSGRGGGGATTTAGGGGGGSSGLQQLQYLRQLRHSRYRHQLLLRRDRQAVTGPLGDAATAGPTRDMPDAAASSSGQSGRSRSDSARMCRPAGGNNNSDFSDLSTAMDSFPTLPWQARARPQTLGGLGDHPEAEEGDDDSLRRSGTQYAAAGSSLLDCAMEQEAEGPDGYSPLGVPQLGSTRLILRKMEALTQDLVAPVTRAASRGAGRRRRGFGGGLQGREEGGKAKAVGGVVNEAAWEEAARRAATSTANVPPARQLYRNLPALDEAEGAKLQPARAVKHLHPGWVASRLVKPELETLWRPSEHAHEVCTTRGVATYLPPSAAEVAISGLAAQWLC</sequence>
<feature type="non-terminal residue" evidence="2">
    <location>
        <position position="571"/>
    </location>
</feature>
<dbReference type="Proteomes" id="UP000722791">
    <property type="component" value="Unassembled WGS sequence"/>
</dbReference>
<dbReference type="AlphaFoldDB" id="A0A8J4GZS2"/>
<accession>A0A8J4GZS2</accession>
<feature type="region of interest" description="Disordered" evidence="1">
    <location>
        <begin position="202"/>
        <end position="257"/>
    </location>
</feature>
<feature type="compositionally biased region" description="Basic and acidic residues" evidence="1">
    <location>
        <begin position="1"/>
        <end position="10"/>
    </location>
</feature>
<comment type="caution">
    <text evidence="2">The sequence shown here is derived from an EMBL/GenBank/DDBJ whole genome shotgun (WGS) entry which is preliminary data.</text>
</comment>
<dbReference type="EMBL" id="BNCQ01000079">
    <property type="protein sequence ID" value="GIM16461.1"/>
    <property type="molecule type" value="Genomic_DNA"/>
</dbReference>
<name>A0A8J4GZS2_9CHLO</name>
<feature type="compositionally biased region" description="Low complexity" evidence="1">
    <location>
        <begin position="112"/>
        <end position="127"/>
    </location>
</feature>
<feature type="compositionally biased region" description="Gly residues" evidence="1">
    <location>
        <begin position="236"/>
        <end position="255"/>
    </location>
</feature>
<feature type="compositionally biased region" description="Low complexity" evidence="1">
    <location>
        <begin position="302"/>
        <end position="313"/>
    </location>
</feature>
<organism evidence="2 3">
    <name type="scientific">Volvox reticuliferus</name>
    <dbReference type="NCBI Taxonomy" id="1737510"/>
    <lineage>
        <taxon>Eukaryota</taxon>
        <taxon>Viridiplantae</taxon>
        <taxon>Chlorophyta</taxon>
        <taxon>core chlorophytes</taxon>
        <taxon>Chlorophyceae</taxon>
        <taxon>CS clade</taxon>
        <taxon>Chlamydomonadales</taxon>
        <taxon>Volvocaceae</taxon>
        <taxon>Volvox</taxon>
    </lineage>
</organism>
<feature type="region of interest" description="Disordered" evidence="1">
    <location>
        <begin position="286"/>
        <end position="340"/>
    </location>
</feature>
<proteinExistence type="predicted"/>